<organism evidence="2 4">
    <name type="scientific">Didymodactylos carnosus</name>
    <dbReference type="NCBI Taxonomy" id="1234261"/>
    <lineage>
        <taxon>Eukaryota</taxon>
        <taxon>Metazoa</taxon>
        <taxon>Spiralia</taxon>
        <taxon>Gnathifera</taxon>
        <taxon>Rotifera</taxon>
        <taxon>Eurotatoria</taxon>
        <taxon>Bdelloidea</taxon>
        <taxon>Philodinida</taxon>
        <taxon>Philodinidae</taxon>
        <taxon>Didymodactylos</taxon>
    </lineage>
</organism>
<dbReference type="AlphaFoldDB" id="A0A816C8C6"/>
<name>A0A816C8C6_9BILA</name>
<dbReference type="Proteomes" id="UP000663829">
    <property type="component" value="Unassembled WGS sequence"/>
</dbReference>
<dbReference type="EMBL" id="CAJOBC010108061">
    <property type="protein sequence ID" value="CAF4512048.1"/>
    <property type="molecule type" value="Genomic_DNA"/>
</dbReference>
<feature type="compositionally biased region" description="Acidic residues" evidence="1">
    <location>
        <begin position="68"/>
        <end position="77"/>
    </location>
</feature>
<evidence type="ECO:0000313" key="4">
    <source>
        <dbReference type="Proteomes" id="UP000663829"/>
    </source>
</evidence>
<feature type="compositionally biased region" description="Acidic residues" evidence="1">
    <location>
        <begin position="1"/>
        <end position="12"/>
    </location>
</feature>
<accession>A0A816C8C6</accession>
<feature type="non-terminal residue" evidence="2">
    <location>
        <position position="1"/>
    </location>
</feature>
<gene>
    <name evidence="2" type="ORF">GPM918_LOCUS43756</name>
    <name evidence="3" type="ORF">SRO942_LOCUS45353</name>
</gene>
<dbReference type="OrthoDB" id="6753017at2759"/>
<evidence type="ECO:0000256" key="1">
    <source>
        <dbReference type="SAM" id="MobiDB-lite"/>
    </source>
</evidence>
<keyword evidence="4" id="KW-1185">Reference proteome</keyword>
<reference evidence="2" key="1">
    <citation type="submission" date="2021-02" db="EMBL/GenBank/DDBJ databases">
        <authorList>
            <person name="Nowell W R."/>
        </authorList>
    </citation>
    <scope>NUCLEOTIDE SEQUENCE</scope>
</reference>
<dbReference type="Proteomes" id="UP000681722">
    <property type="component" value="Unassembled WGS sequence"/>
</dbReference>
<protein>
    <submittedName>
        <fullName evidence="2">Uncharacterized protein</fullName>
    </submittedName>
</protein>
<evidence type="ECO:0000313" key="2">
    <source>
        <dbReference type="EMBL" id="CAF1621393.1"/>
    </source>
</evidence>
<feature type="region of interest" description="Disordered" evidence="1">
    <location>
        <begin position="57"/>
        <end position="89"/>
    </location>
</feature>
<evidence type="ECO:0000313" key="3">
    <source>
        <dbReference type="EMBL" id="CAF4512048.1"/>
    </source>
</evidence>
<sequence>MSFAEAAEEASSPDELPKDIEPNNSVIKVVDNCDFNTKSTLDGTGSLHYVNTLFIQHTGQRKTANNDDYNEDNDDEKQEQNRPRKRKFK</sequence>
<proteinExistence type="predicted"/>
<dbReference type="EMBL" id="CAJNOQ010040849">
    <property type="protein sequence ID" value="CAF1621393.1"/>
    <property type="molecule type" value="Genomic_DNA"/>
</dbReference>
<comment type="caution">
    <text evidence="2">The sequence shown here is derived from an EMBL/GenBank/DDBJ whole genome shotgun (WGS) entry which is preliminary data.</text>
</comment>
<feature type="region of interest" description="Disordered" evidence="1">
    <location>
        <begin position="1"/>
        <end position="23"/>
    </location>
</feature>